<keyword evidence="14" id="KW-1185">Reference proteome</keyword>
<comment type="subunit">
    <text evidence="8">Heterodimer of an alpha and beta chain produced by autocleavage.</text>
</comment>
<evidence type="ECO:0000256" key="3">
    <source>
        <dbReference type="ARBA" id="ARBA00022670"/>
    </source>
</evidence>
<accession>A0A8R2C9E5</accession>
<keyword evidence="4" id="KW-0378">Hydrolase</keyword>
<feature type="binding site" evidence="10">
    <location>
        <begin position="221"/>
        <end position="224"/>
    </location>
    <ligand>
        <name>substrate</name>
    </ligand>
</feature>
<dbReference type="GO" id="GO:0008798">
    <property type="term" value="F:beta-aspartyl-peptidase activity"/>
    <property type="evidence" value="ECO:0007669"/>
    <property type="project" value="UniProtKB-EC"/>
</dbReference>
<dbReference type="EnsemblMetazoa" id="XM_012695847.3">
    <property type="protein sequence ID" value="XP_012551301.1"/>
    <property type="gene ID" value="LOC101740385"/>
</dbReference>
<feature type="binding site" evidence="10">
    <location>
        <begin position="244"/>
        <end position="251"/>
    </location>
    <ligand>
        <name>substrate</name>
    </ligand>
</feature>
<dbReference type="InterPro" id="IPR033844">
    <property type="entry name" value="ASRGL1_meta"/>
</dbReference>
<keyword evidence="5" id="KW-0068">Autocatalytic cleavage</keyword>
<feature type="signal peptide" evidence="12">
    <location>
        <begin position="1"/>
        <end position="22"/>
    </location>
</feature>
<dbReference type="InterPro" id="IPR000246">
    <property type="entry name" value="Peptidase_T2"/>
</dbReference>
<dbReference type="PANTHER" id="PTHR10188">
    <property type="entry name" value="L-ASPARAGINASE"/>
    <property type="match status" value="1"/>
</dbReference>
<comment type="catalytic activity">
    <reaction evidence="1">
        <text>Cleavage of a beta-linked Asp residue from the N-terminus of a polypeptide.</text>
        <dbReference type="EC" id="3.4.19.5"/>
    </reaction>
</comment>
<comment type="similarity">
    <text evidence="2">Belongs to the Ntn-hydrolase family.</text>
</comment>
<proteinExistence type="inferred from homology"/>
<dbReference type="GO" id="GO:0004067">
    <property type="term" value="F:asparaginase activity"/>
    <property type="evidence" value="ECO:0007669"/>
    <property type="project" value="UniProtKB-EC"/>
</dbReference>
<evidence type="ECO:0000256" key="6">
    <source>
        <dbReference type="ARBA" id="ARBA00049366"/>
    </source>
</evidence>
<dbReference type="OrthoDB" id="2262349at2759"/>
<protein>
    <recommendedName>
        <fullName evidence="15">Isoaspartyl peptidase/L-asparaginase GA20639</fullName>
    </recommendedName>
</protein>
<dbReference type="FunFam" id="3.60.20.30:FF:000001">
    <property type="entry name" value="Isoaspartyl peptidase/L-asparaginase"/>
    <property type="match status" value="1"/>
</dbReference>
<keyword evidence="12" id="KW-0732">Signal</keyword>
<dbReference type="Proteomes" id="UP000005204">
    <property type="component" value="Unassembled WGS sequence"/>
</dbReference>
<evidence type="ECO:0000256" key="5">
    <source>
        <dbReference type="ARBA" id="ARBA00022813"/>
    </source>
</evidence>
<evidence type="ECO:0008006" key="15">
    <source>
        <dbReference type="Google" id="ProtNLM"/>
    </source>
</evidence>
<evidence type="ECO:0000313" key="13">
    <source>
        <dbReference type="EnsemblMetazoa" id="XP_012551301.1"/>
    </source>
</evidence>
<evidence type="ECO:0000256" key="2">
    <source>
        <dbReference type="ARBA" id="ARBA00010872"/>
    </source>
</evidence>
<evidence type="ECO:0000256" key="8">
    <source>
        <dbReference type="ARBA" id="ARBA00061780"/>
    </source>
</evidence>
<dbReference type="PANTHER" id="PTHR10188:SF41">
    <property type="entry name" value="ISOASPARTYL PEPTIDASE_L-ASPARAGINASE"/>
    <property type="match status" value="1"/>
</dbReference>
<evidence type="ECO:0000256" key="7">
    <source>
        <dbReference type="ARBA" id="ARBA00054922"/>
    </source>
</evidence>
<dbReference type="AlphaFoldDB" id="A0A8R2C9E5"/>
<evidence type="ECO:0000256" key="1">
    <source>
        <dbReference type="ARBA" id="ARBA00000306"/>
    </source>
</evidence>
<feature type="site" description="Cleavage; by autolysis" evidence="11">
    <location>
        <begin position="192"/>
        <end position="193"/>
    </location>
</feature>
<reference evidence="14" key="1">
    <citation type="journal article" date="2008" name="Insect Biochem. Mol. Biol.">
        <title>The genome of a lepidopteran model insect, the silkworm Bombyx mori.</title>
        <authorList>
            <consortium name="International Silkworm Genome Consortium"/>
        </authorList>
    </citation>
    <scope>NUCLEOTIDE SEQUENCE [LARGE SCALE GENOMIC DNA]</scope>
    <source>
        <strain evidence="14">p50T</strain>
    </source>
</reference>
<evidence type="ECO:0000256" key="9">
    <source>
        <dbReference type="PIRSR" id="PIRSR600246-1"/>
    </source>
</evidence>
<sequence length="336" mass="35506">MLKQIIFISICVLFALVIESGAMKPIIIVHGGAGDISESRIQGKFDGVKVAVRAGYEKLMNGGSALDSVEAAVVSMELDENFNAGYGSVLNLNGEVEMEASIMWGQDLISGAVTLIKEFQHPISIARKVLTDTPHSFLGGNGAKLFALEKGFQQVPPESLISESAKEALNDFLNKGDDQRTEIGRKDEGGVGTVGAVAIDADGHIAVATSTGGINGKMVGRIGDTPLIGGGTYADDNVGGISTTDFFLGHGESILKYCLAHTIIKLMEGGLDADTATRQAVNGMTARLNNTAGAITLSKNGDVGIHFSSKRMAWAYVKNDKVYYGIEHDQTLEEPL</sequence>
<dbReference type="GO" id="GO:0033345">
    <property type="term" value="P:L-asparagine catabolic process via L-aspartate"/>
    <property type="evidence" value="ECO:0007669"/>
    <property type="project" value="TreeGrafter"/>
</dbReference>
<organism evidence="13 14">
    <name type="scientific">Bombyx mori</name>
    <name type="common">Silk moth</name>
    <dbReference type="NCBI Taxonomy" id="7091"/>
    <lineage>
        <taxon>Eukaryota</taxon>
        <taxon>Metazoa</taxon>
        <taxon>Ecdysozoa</taxon>
        <taxon>Arthropoda</taxon>
        <taxon>Hexapoda</taxon>
        <taxon>Insecta</taxon>
        <taxon>Pterygota</taxon>
        <taxon>Neoptera</taxon>
        <taxon>Endopterygota</taxon>
        <taxon>Lepidoptera</taxon>
        <taxon>Glossata</taxon>
        <taxon>Ditrysia</taxon>
        <taxon>Bombycoidea</taxon>
        <taxon>Bombycidae</taxon>
        <taxon>Bombycinae</taxon>
        <taxon>Bombyx</taxon>
    </lineage>
</organism>
<evidence type="ECO:0000256" key="12">
    <source>
        <dbReference type="SAM" id="SignalP"/>
    </source>
</evidence>
<reference evidence="13" key="2">
    <citation type="submission" date="2022-06" db="UniProtKB">
        <authorList>
            <consortium name="EnsemblMetazoa"/>
        </authorList>
    </citation>
    <scope>IDENTIFICATION</scope>
    <source>
        <strain evidence="13">p50T (Dazao)</strain>
    </source>
</reference>
<dbReference type="GO" id="GO:0006508">
    <property type="term" value="P:proteolysis"/>
    <property type="evidence" value="ECO:0007669"/>
    <property type="project" value="UniProtKB-KW"/>
</dbReference>
<comment type="function">
    <text evidence="7">Has both L-asparaginase and beta-aspartyl peptidase activity. Does not have aspartylglucosaminidase activity and is inactive toward GlcNAc-L-Asn. Likewise, has no activity toward glutamine.</text>
</comment>
<feature type="active site" description="Nucleophile" evidence="9">
    <location>
        <position position="193"/>
    </location>
</feature>
<evidence type="ECO:0000313" key="14">
    <source>
        <dbReference type="Proteomes" id="UP000005204"/>
    </source>
</evidence>
<keyword evidence="3" id="KW-0645">Protease</keyword>
<evidence type="ECO:0000256" key="11">
    <source>
        <dbReference type="PIRSR" id="PIRSR600246-3"/>
    </source>
</evidence>
<evidence type="ECO:0000256" key="4">
    <source>
        <dbReference type="ARBA" id="ARBA00022801"/>
    </source>
</evidence>
<dbReference type="RefSeq" id="XP_012551301.1">
    <property type="nucleotide sequence ID" value="XM_012695847.4"/>
</dbReference>
<evidence type="ECO:0000256" key="10">
    <source>
        <dbReference type="PIRSR" id="PIRSR600246-2"/>
    </source>
</evidence>
<dbReference type="Pfam" id="PF01112">
    <property type="entry name" value="Asparaginase_2"/>
    <property type="match status" value="1"/>
</dbReference>
<feature type="chain" id="PRO_5035736060" description="Isoaspartyl peptidase/L-asparaginase GA20639" evidence="12">
    <location>
        <begin position="23"/>
        <end position="336"/>
    </location>
</feature>
<dbReference type="SUPFAM" id="SSF56235">
    <property type="entry name" value="N-terminal nucleophile aminohydrolases (Ntn hydrolases)"/>
    <property type="match status" value="1"/>
</dbReference>
<comment type="catalytic activity">
    <reaction evidence="6">
        <text>L-asparagine + H2O = L-aspartate + NH4(+)</text>
        <dbReference type="Rhea" id="RHEA:21016"/>
        <dbReference type="ChEBI" id="CHEBI:15377"/>
        <dbReference type="ChEBI" id="CHEBI:28938"/>
        <dbReference type="ChEBI" id="CHEBI:29991"/>
        <dbReference type="ChEBI" id="CHEBI:58048"/>
        <dbReference type="EC" id="3.5.1.1"/>
    </reaction>
</comment>
<dbReference type="InterPro" id="IPR029055">
    <property type="entry name" value="Ntn_hydrolases_N"/>
</dbReference>
<dbReference type="Gene3D" id="3.60.20.30">
    <property type="entry name" value="(Glycosyl)asparaginase"/>
    <property type="match status" value="1"/>
</dbReference>
<dbReference type="GeneID" id="101740385"/>
<dbReference type="GO" id="GO:0005737">
    <property type="term" value="C:cytoplasm"/>
    <property type="evidence" value="ECO:0007669"/>
    <property type="project" value="TreeGrafter"/>
</dbReference>
<dbReference type="CDD" id="cd04702">
    <property type="entry name" value="ASRGL1_like"/>
    <property type="match status" value="1"/>
</dbReference>
<name>A0A8R2C9E5_BOMMO</name>